<keyword evidence="2" id="KW-0812">Transmembrane</keyword>
<evidence type="ECO:0000256" key="2">
    <source>
        <dbReference type="SAM" id="Phobius"/>
    </source>
</evidence>
<evidence type="ECO:0000313" key="3">
    <source>
        <dbReference type="EMBL" id="CAA9293493.1"/>
    </source>
</evidence>
<dbReference type="EMBL" id="CADCTQ010000401">
    <property type="protein sequence ID" value="CAA9293493.1"/>
    <property type="molecule type" value="Genomic_DNA"/>
</dbReference>
<feature type="transmembrane region" description="Helical" evidence="2">
    <location>
        <begin position="6"/>
        <end position="25"/>
    </location>
</feature>
<proteinExistence type="predicted"/>
<organism evidence="3">
    <name type="scientific">uncultured Cytophagales bacterium</name>
    <dbReference type="NCBI Taxonomy" id="158755"/>
    <lineage>
        <taxon>Bacteria</taxon>
        <taxon>Pseudomonadati</taxon>
        <taxon>Bacteroidota</taxon>
        <taxon>Sphingobacteriia</taxon>
        <taxon>Sphingobacteriales</taxon>
        <taxon>environmental samples</taxon>
    </lineage>
</organism>
<protein>
    <submittedName>
        <fullName evidence="3">Uncharacterized protein</fullName>
    </submittedName>
</protein>
<feature type="compositionally biased region" description="Basic and acidic residues" evidence="1">
    <location>
        <begin position="67"/>
        <end position="77"/>
    </location>
</feature>
<reference evidence="3" key="1">
    <citation type="submission" date="2020-02" db="EMBL/GenBank/DDBJ databases">
        <authorList>
            <person name="Meier V. D."/>
        </authorList>
    </citation>
    <scope>NUCLEOTIDE SEQUENCE</scope>
    <source>
        <strain evidence="3">AVDCRST_MAG56</strain>
    </source>
</reference>
<dbReference type="AlphaFoldDB" id="A0A6J4K2D8"/>
<gene>
    <name evidence="3" type="ORF">AVDCRST_MAG56-4820</name>
</gene>
<accession>A0A6J4K2D8</accession>
<keyword evidence="2" id="KW-0472">Membrane</keyword>
<keyword evidence="2" id="KW-1133">Transmembrane helix</keyword>
<feature type="region of interest" description="Disordered" evidence="1">
    <location>
        <begin position="67"/>
        <end position="89"/>
    </location>
</feature>
<sequence length="89" mass="9740">MMPVLTLHYLLVCGLCFLCAAWMIVKVLREPAPAADDDAGEGFGGIPDGFVFPVFDPPGGCHLDDLLVDRPPRELNRPVKPLPQGTRQR</sequence>
<name>A0A6J4K2D8_9SPHI</name>
<evidence type="ECO:0000256" key="1">
    <source>
        <dbReference type="SAM" id="MobiDB-lite"/>
    </source>
</evidence>